<comment type="caution">
    <text evidence="2">The sequence shown here is derived from an EMBL/GenBank/DDBJ whole genome shotgun (WGS) entry which is preliminary data.</text>
</comment>
<proteinExistence type="predicted"/>
<feature type="signal peptide" evidence="1">
    <location>
        <begin position="1"/>
        <end position="20"/>
    </location>
</feature>
<evidence type="ECO:0000256" key="1">
    <source>
        <dbReference type="SAM" id="SignalP"/>
    </source>
</evidence>
<sequence length="125" mass="13633">MKMQLAIGLFLSCLAFGSHAQSLEQLDQRAHADKAIDLLNQLQDQVDEQAHATKYECLKAFGNSTFCGCLSSNLPVAFSFADYIAIITQSKEANGYAKLTPDTKKAYDTVPSVREKCVAQARSAP</sequence>
<evidence type="ECO:0000313" key="3">
    <source>
        <dbReference type="Proteomes" id="UP001620460"/>
    </source>
</evidence>
<feature type="chain" id="PRO_5046914012" evidence="1">
    <location>
        <begin position="21"/>
        <end position="125"/>
    </location>
</feature>
<evidence type="ECO:0000313" key="2">
    <source>
        <dbReference type="EMBL" id="MFK2903328.1"/>
    </source>
</evidence>
<organism evidence="2 3">
    <name type="scientific">Dyella ginsengisoli</name>
    <dbReference type="NCBI Taxonomy" id="363848"/>
    <lineage>
        <taxon>Bacteria</taxon>
        <taxon>Pseudomonadati</taxon>
        <taxon>Pseudomonadota</taxon>
        <taxon>Gammaproteobacteria</taxon>
        <taxon>Lysobacterales</taxon>
        <taxon>Rhodanobacteraceae</taxon>
        <taxon>Dyella</taxon>
    </lineage>
</organism>
<keyword evidence="1" id="KW-0732">Signal</keyword>
<reference evidence="2 3" key="1">
    <citation type="submission" date="2020-10" db="EMBL/GenBank/DDBJ databases">
        <title>Phylogeny of dyella-like bacteria.</title>
        <authorList>
            <person name="Fu J."/>
        </authorList>
    </citation>
    <scope>NUCLEOTIDE SEQUENCE [LARGE SCALE GENOMIC DNA]</scope>
    <source>
        <strain evidence="2 3">Gsoil3046</strain>
    </source>
</reference>
<name>A0ABW8JQD7_9GAMM</name>
<dbReference type="Proteomes" id="UP001620460">
    <property type="component" value="Unassembled WGS sequence"/>
</dbReference>
<accession>A0ABW8JQD7</accession>
<dbReference type="RefSeq" id="WP_404630670.1">
    <property type="nucleotide sequence ID" value="NZ_JADIKM010000001.1"/>
</dbReference>
<dbReference type="EMBL" id="JADIKM010000001">
    <property type="protein sequence ID" value="MFK2903328.1"/>
    <property type="molecule type" value="Genomic_DNA"/>
</dbReference>
<protein>
    <submittedName>
        <fullName evidence="2">Uncharacterized protein</fullName>
    </submittedName>
</protein>
<gene>
    <name evidence="2" type="ORF">ISP17_05090</name>
</gene>
<keyword evidence="3" id="KW-1185">Reference proteome</keyword>